<proteinExistence type="predicted"/>
<evidence type="ECO:0000313" key="1">
    <source>
        <dbReference type="Ensembl" id="ENSAPLP00020015406.1"/>
    </source>
</evidence>
<reference evidence="1" key="2">
    <citation type="submission" date="2025-08" db="UniProtKB">
        <authorList>
            <consortium name="Ensembl"/>
        </authorList>
    </citation>
    <scope>IDENTIFICATION</scope>
</reference>
<evidence type="ECO:0000313" key="2">
    <source>
        <dbReference type="Proteomes" id="UP000694400"/>
    </source>
</evidence>
<dbReference type="Pfam" id="PF08568">
    <property type="entry name" value="Kinetochor_Ybp2"/>
    <property type="match status" value="2"/>
</dbReference>
<name>A0A8B9T4L3_ANAPL</name>
<organism evidence="1 2">
    <name type="scientific">Anas platyrhynchos</name>
    <name type="common">Mallard</name>
    <name type="synonym">Anas boschas</name>
    <dbReference type="NCBI Taxonomy" id="8839"/>
    <lineage>
        <taxon>Eukaryota</taxon>
        <taxon>Metazoa</taxon>
        <taxon>Chordata</taxon>
        <taxon>Craniata</taxon>
        <taxon>Vertebrata</taxon>
        <taxon>Euteleostomi</taxon>
        <taxon>Archelosauria</taxon>
        <taxon>Archosauria</taxon>
        <taxon>Dinosauria</taxon>
        <taxon>Saurischia</taxon>
        <taxon>Theropoda</taxon>
        <taxon>Coelurosauria</taxon>
        <taxon>Aves</taxon>
        <taxon>Neognathae</taxon>
        <taxon>Galloanserae</taxon>
        <taxon>Anseriformes</taxon>
        <taxon>Anatidae</taxon>
        <taxon>Anatinae</taxon>
        <taxon>Anas</taxon>
    </lineage>
</organism>
<dbReference type="InterPro" id="IPR019516">
    <property type="entry name" value="Glomulin/ALF4"/>
</dbReference>
<sequence length="560" mass="64867">MAVDELQAIIQRCQILEESDFRGEDFNLFQVAGQKCLEDGYAAQLLEVIQNEKNKVIIKNMGWNLISPLVRCILAYKQEDDKQEHCLKILDQLVQLCNPKELFLGLLEQIEQTSGEQVCPTVMLLLQPLQTVLLKLQNKKAYSVGLSLAMIMNQLTPLPVPYTKQQIQEDKLGLCRCCNAVVDFAKPFVNEVVKNMEKSSEYNDMELKEELLKFCMKSLKYPLLTDILQDIRELMPLVFIHHKGRRSYWENQEFEDIERKNSADSLACLSYLMFVQHFGINCFPMVFSLFLSRRKHFILNNFNESCGFPYCLLRMEDNSLSHQYLEFRDFINVPQDLVKVMTLCPIEYLRKKSLNMLQLFIDKFDAEGKYTLFRCLLKTSNHAGVQGYIIQKIKDQIHLSLTKAHDNVWFTGHHLISLLDLVLFLPEGAETDLLQNSDRIMASLNLLRYLVIKDCESENQTGVWTILAKIEKNFLKPLHVGLNMSKAHYEAEIKNKRENRRVCSLTVSEEKMPAMTTEMQLQVLHSALFTFDLIESVLARVEELIEVKVKAVMAENIKVN</sequence>
<dbReference type="PANTHER" id="PTHR15430:SF1">
    <property type="entry name" value="GLOMULIN"/>
    <property type="match status" value="1"/>
</dbReference>
<reference evidence="1" key="3">
    <citation type="submission" date="2025-09" db="UniProtKB">
        <authorList>
            <consortium name="Ensembl"/>
        </authorList>
    </citation>
    <scope>IDENTIFICATION</scope>
</reference>
<dbReference type="InterPro" id="IPR013877">
    <property type="entry name" value="YAP-bd/ALF4/Glomulin"/>
</dbReference>
<dbReference type="AlphaFoldDB" id="A0A8B9T4L3"/>
<accession>A0A8B9T4L3</accession>
<dbReference type="Ensembl" id="ENSAPLT00020016615.1">
    <property type="protein sequence ID" value="ENSAPLP00020015406.1"/>
    <property type="gene ID" value="ENSAPLG00020011154.1"/>
</dbReference>
<dbReference type="PANTHER" id="PTHR15430">
    <property type="entry name" value="GLOMULIN"/>
    <property type="match status" value="1"/>
</dbReference>
<protein>
    <submittedName>
        <fullName evidence="1">Glomulin, FKBP associated protein</fullName>
    </submittedName>
</protein>
<dbReference type="GO" id="GO:0005737">
    <property type="term" value="C:cytoplasm"/>
    <property type="evidence" value="ECO:0007669"/>
    <property type="project" value="TreeGrafter"/>
</dbReference>
<reference evidence="1" key="1">
    <citation type="submission" date="2019-08" db="EMBL/GenBank/DDBJ databases">
        <title>Three high-quality genomes provides insights into domestication of ducks.</title>
        <authorList>
            <person name="Hou Z.C."/>
            <person name="Zhu F."/>
            <person name="Yin Z.T."/>
            <person name="Zhang F."/>
        </authorList>
    </citation>
    <scope>NUCLEOTIDE SEQUENCE [LARGE SCALE GENOMIC DNA]</scope>
</reference>
<dbReference type="Proteomes" id="UP000694400">
    <property type="component" value="Chromosome 8"/>
</dbReference>
<dbReference type="GO" id="GO:0055105">
    <property type="term" value="F:ubiquitin-protein transferase inhibitor activity"/>
    <property type="evidence" value="ECO:0007669"/>
    <property type="project" value="TreeGrafter"/>
</dbReference>